<feature type="transmembrane region" description="Helical" evidence="1">
    <location>
        <begin position="305"/>
        <end position="329"/>
    </location>
</feature>
<evidence type="ECO:0000313" key="2">
    <source>
        <dbReference type="EMBL" id="GIH15443.1"/>
    </source>
</evidence>
<name>A0A8J3QTL8_9ACTN</name>
<protein>
    <submittedName>
        <fullName evidence="2">ABC transporter permease</fullName>
    </submittedName>
</protein>
<gene>
    <name evidence="2" type="ORF">Raf01_36150</name>
</gene>
<keyword evidence="3" id="KW-1185">Reference proteome</keyword>
<accession>A0A8J3QTL8</accession>
<organism evidence="2 3">
    <name type="scientific">Rugosimonospora africana</name>
    <dbReference type="NCBI Taxonomy" id="556532"/>
    <lineage>
        <taxon>Bacteria</taxon>
        <taxon>Bacillati</taxon>
        <taxon>Actinomycetota</taxon>
        <taxon>Actinomycetes</taxon>
        <taxon>Micromonosporales</taxon>
        <taxon>Micromonosporaceae</taxon>
        <taxon>Rugosimonospora</taxon>
    </lineage>
</organism>
<feature type="transmembrane region" description="Helical" evidence="1">
    <location>
        <begin position="41"/>
        <end position="64"/>
    </location>
</feature>
<keyword evidence="1" id="KW-1133">Transmembrane helix</keyword>
<dbReference type="EMBL" id="BONZ01000034">
    <property type="protein sequence ID" value="GIH15443.1"/>
    <property type="molecule type" value="Genomic_DNA"/>
</dbReference>
<dbReference type="Pfam" id="PF12730">
    <property type="entry name" value="ABC2_membrane_4"/>
    <property type="match status" value="1"/>
</dbReference>
<keyword evidence="1" id="KW-0812">Transmembrane</keyword>
<proteinExistence type="predicted"/>
<reference evidence="2" key="1">
    <citation type="submission" date="2021-01" db="EMBL/GenBank/DDBJ databases">
        <title>Whole genome shotgun sequence of Rugosimonospora africana NBRC 104875.</title>
        <authorList>
            <person name="Komaki H."/>
            <person name="Tamura T."/>
        </authorList>
    </citation>
    <scope>NUCLEOTIDE SEQUENCE</scope>
    <source>
        <strain evidence="2">NBRC 104875</strain>
    </source>
</reference>
<feature type="transmembrane region" description="Helical" evidence="1">
    <location>
        <begin position="212"/>
        <end position="230"/>
    </location>
</feature>
<dbReference type="PANTHER" id="PTHR37305:SF1">
    <property type="entry name" value="MEMBRANE PROTEIN"/>
    <property type="match status" value="1"/>
</dbReference>
<dbReference type="Proteomes" id="UP000642748">
    <property type="component" value="Unassembled WGS sequence"/>
</dbReference>
<dbReference type="AlphaFoldDB" id="A0A8J3QTL8"/>
<feature type="transmembrane region" description="Helical" evidence="1">
    <location>
        <begin position="180"/>
        <end position="205"/>
    </location>
</feature>
<feature type="transmembrane region" description="Helical" evidence="1">
    <location>
        <begin position="263"/>
        <end position="285"/>
    </location>
</feature>
<evidence type="ECO:0000313" key="3">
    <source>
        <dbReference type="Proteomes" id="UP000642748"/>
    </source>
</evidence>
<evidence type="ECO:0000256" key="1">
    <source>
        <dbReference type="SAM" id="Phobius"/>
    </source>
</evidence>
<feature type="transmembrane region" description="Helical" evidence="1">
    <location>
        <begin position="131"/>
        <end position="160"/>
    </location>
</feature>
<feature type="transmembrane region" description="Helical" evidence="1">
    <location>
        <begin position="88"/>
        <end position="110"/>
    </location>
</feature>
<comment type="caution">
    <text evidence="2">The sequence shown here is derived from an EMBL/GenBank/DDBJ whole genome shotgun (WGS) entry which is preliminary data.</text>
</comment>
<dbReference type="PANTHER" id="PTHR37305">
    <property type="entry name" value="INTEGRAL MEMBRANE PROTEIN-RELATED"/>
    <property type="match status" value="1"/>
</dbReference>
<sequence>MSTVADDAPPTIPVPTVPAGRVRPGLAAAVRVELAKLTAQWPLRIVIVLCVLVPVAFAVVMRAASTMPADTLFGRWAGTTGFATSLTVLNWAASYGAPLLAGLFAGDIFASEDRLGTWKTILTRSSTRTQLFLGKAVAATLSVWISFAMIGVSSLVAGLAVVGSGPLVGLSGQAVGSGSAFGLVAASWALSLVWITPFVALALLLSIASRSGIIGVLGPVLLALVLQLLSTVGSGQIVRSVLPSTPLDAWHELLTDPLRTGPVLQGVLTSVGYLAVFSCAAWYLLRRRDFAGIDAAPANRRPAAVRISVAVAAITVVLLGLSGVGGTALTARRLNTSIAATFGNLAEVRYEWQTGSPADNTIPWQANCNRGGTPIGVGVSDSSGAGDDWSCTITDIRPSDGAGVTTLDLTLKSNGCYQVQSSPGAVGALYVNDDHGKPFINPLYAFDGCLGTS</sequence>
<keyword evidence="1" id="KW-0472">Membrane</keyword>